<protein>
    <submittedName>
        <fullName evidence="2">Uncharacterized protein</fullName>
    </submittedName>
</protein>
<accession>A0A1D2N263</accession>
<keyword evidence="3" id="KW-1185">Reference proteome</keyword>
<evidence type="ECO:0000313" key="3">
    <source>
        <dbReference type="Proteomes" id="UP000094527"/>
    </source>
</evidence>
<comment type="caution">
    <text evidence="2">The sequence shown here is derived from an EMBL/GenBank/DDBJ whole genome shotgun (WGS) entry which is preliminary data.</text>
</comment>
<name>A0A1D2N263_ORCCI</name>
<evidence type="ECO:0000313" key="2">
    <source>
        <dbReference type="EMBL" id="ODM99330.1"/>
    </source>
</evidence>
<dbReference type="Proteomes" id="UP000094527">
    <property type="component" value="Unassembled WGS sequence"/>
</dbReference>
<dbReference type="AlphaFoldDB" id="A0A1D2N263"/>
<reference evidence="2 3" key="1">
    <citation type="journal article" date="2016" name="Genome Biol. Evol.">
        <title>Gene Family Evolution Reflects Adaptation to Soil Environmental Stressors in the Genome of the Collembolan Orchesella cincta.</title>
        <authorList>
            <person name="Faddeeva-Vakhrusheva A."/>
            <person name="Derks M.F."/>
            <person name="Anvar S.Y."/>
            <person name="Agamennone V."/>
            <person name="Suring W."/>
            <person name="Smit S."/>
            <person name="van Straalen N.M."/>
            <person name="Roelofs D."/>
        </authorList>
    </citation>
    <scope>NUCLEOTIDE SEQUENCE [LARGE SCALE GENOMIC DNA]</scope>
    <source>
        <tissue evidence="2">Mixed pool</tissue>
    </source>
</reference>
<organism evidence="2 3">
    <name type="scientific">Orchesella cincta</name>
    <name type="common">Springtail</name>
    <name type="synonym">Podura cincta</name>
    <dbReference type="NCBI Taxonomy" id="48709"/>
    <lineage>
        <taxon>Eukaryota</taxon>
        <taxon>Metazoa</taxon>
        <taxon>Ecdysozoa</taxon>
        <taxon>Arthropoda</taxon>
        <taxon>Hexapoda</taxon>
        <taxon>Collembola</taxon>
        <taxon>Entomobryomorpha</taxon>
        <taxon>Entomobryoidea</taxon>
        <taxon>Orchesellidae</taxon>
        <taxon>Orchesellinae</taxon>
        <taxon>Orchesella</taxon>
    </lineage>
</organism>
<dbReference type="OrthoDB" id="64893at2759"/>
<gene>
    <name evidence="2" type="ORF">Ocin01_07356</name>
</gene>
<sequence>MAIYCTLLSIMLWSVTEVHSHGRLLDPPMRASVWRFPEFEHLNPPVNYDDDAFWCGSMSTLYSQNGGKWGVRGQLGGPETKKHGGRREVRARDHCQELHQGTGNNRLLKMLEKYER</sequence>
<evidence type="ECO:0000256" key="1">
    <source>
        <dbReference type="SAM" id="SignalP"/>
    </source>
</evidence>
<proteinExistence type="predicted"/>
<feature type="signal peptide" evidence="1">
    <location>
        <begin position="1"/>
        <end position="20"/>
    </location>
</feature>
<feature type="chain" id="PRO_5008904923" evidence="1">
    <location>
        <begin position="21"/>
        <end position="116"/>
    </location>
</feature>
<dbReference type="EMBL" id="LJIJ01000287">
    <property type="protein sequence ID" value="ODM99330.1"/>
    <property type="molecule type" value="Genomic_DNA"/>
</dbReference>
<keyword evidence="1" id="KW-0732">Signal</keyword>